<dbReference type="Gene3D" id="3.60.130.10">
    <property type="entry name" value="Clavaminate synthase-like"/>
    <property type="match status" value="1"/>
</dbReference>
<dbReference type="Pfam" id="PF02668">
    <property type="entry name" value="TauD"/>
    <property type="match status" value="1"/>
</dbReference>
<keyword evidence="7" id="KW-1185">Reference proteome</keyword>
<dbReference type="RefSeq" id="WP_386193159.1">
    <property type="nucleotide sequence ID" value="NZ_JBHSBC010000032.1"/>
</dbReference>
<dbReference type="EMBL" id="JBHSBC010000032">
    <property type="protein sequence ID" value="MFC3983804.1"/>
    <property type="molecule type" value="Genomic_DNA"/>
</dbReference>
<dbReference type="InterPro" id="IPR050411">
    <property type="entry name" value="AlphaKG_dependent_hydroxylases"/>
</dbReference>
<protein>
    <submittedName>
        <fullName evidence="6">TauD/TfdA family dioxygenase</fullName>
        <ecNumber evidence="6">1.14.11.-</ecNumber>
    </submittedName>
</protein>
<comment type="caution">
    <text evidence="6">The sequence shown here is derived from an EMBL/GenBank/DDBJ whole genome shotgun (WGS) entry which is preliminary data.</text>
</comment>
<evidence type="ECO:0000313" key="7">
    <source>
        <dbReference type="Proteomes" id="UP001595698"/>
    </source>
</evidence>
<evidence type="ECO:0000256" key="2">
    <source>
        <dbReference type="ARBA" id="ARBA00023002"/>
    </source>
</evidence>
<dbReference type="Proteomes" id="UP001595698">
    <property type="component" value="Unassembled WGS sequence"/>
</dbReference>
<keyword evidence="6" id="KW-0223">Dioxygenase</keyword>
<dbReference type="PANTHER" id="PTHR10696">
    <property type="entry name" value="GAMMA-BUTYROBETAINE HYDROXYLASE-RELATED"/>
    <property type="match status" value="1"/>
</dbReference>
<dbReference type="InterPro" id="IPR042098">
    <property type="entry name" value="TauD-like_sf"/>
</dbReference>
<keyword evidence="4" id="KW-0045">Antibiotic biosynthesis</keyword>
<gene>
    <name evidence="6" type="ORF">ACFOYY_26985</name>
</gene>
<sequence>MRSTPEGTTGELDWEVSEGKPVSAWLTGPDDIAGTCDRLSALLPELRAALAEHGAVHLRGLPLKGVEDFARVRDVLIPRHTPYREKATPRSDLGSGVFSSTDLPPSQPIMMHNENSYTLTFPGLLLFACLTAPEEGGATPVADCRKVLRNVPAPLAEKVRASGWLLRRGYSEHISTDWRTAFSAQDRGDVERYCADNLIGHRWQDDGNLRTSQLRPGVIRHPRSGEEVWFNHLAFWNEWSLDEELREVLVAEFGRDGLPFNTAFGDGEPLTRDDLEDLRAAYEAATLRERWRPGDLLIVDNVLTAHGRDPFRGDRRIVVAMGEPVDLLDCAPTVQPAAGQL</sequence>
<evidence type="ECO:0000256" key="3">
    <source>
        <dbReference type="ARBA" id="ARBA00023004"/>
    </source>
</evidence>
<feature type="domain" description="TauD/TfdA-like" evidence="5">
    <location>
        <begin position="35"/>
        <end position="319"/>
    </location>
</feature>
<comment type="cofactor">
    <cofactor evidence="1">
        <name>Fe(2+)</name>
        <dbReference type="ChEBI" id="CHEBI:29033"/>
    </cofactor>
</comment>
<dbReference type="SUPFAM" id="SSF51197">
    <property type="entry name" value="Clavaminate synthase-like"/>
    <property type="match status" value="1"/>
</dbReference>
<proteinExistence type="predicted"/>
<dbReference type="EC" id="1.14.11.-" evidence="6"/>
<accession>A0ABV8F552</accession>
<dbReference type="InterPro" id="IPR003819">
    <property type="entry name" value="TauD/TfdA-like"/>
</dbReference>
<keyword evidence="3" id="KW-0408">Iron</keyword>
<name>A0ABV8F552_9ACTN</name>
<evidence type="ECO:0000256" key="1">
    <source>
        <dbReference type="ARBA" id="ARBA00001954"/>
    </source>
</evidence>
<evidence type="ECO:0000259" key="5">
    <source>
        <dbReference type="Pfam" id="PF02668"/>
    </source>
</evidence>
<dbReference type="PANTHER" id="PTHR10696:SF56">
    <property type="entry name" value="TAUD_TFDA-LIKE DOMAIN-CONTAINING PROTEIN"/>
    <property type="match status" value="1"/>
</dbReference>
<reference evidence="7" key="1">
    <citation type="journal article" date="2019" name="Int. J. Syst. Evol. Microbiol.">
        <title>The Global Catalogue of Microorganisms (GCM) 10K type strain sequencing project: providing services to taxonomists for standard genome sequencing and annotation.</title>
        <authorList>
            <consortium name="The Broad Institute Genomics Platform"/>
            <consortium name="The Broad Institute Genome Sequencing Center for Infectious Disease"/>
            <person name="Wu L."/>
            <person name="Ma J."/>
        </authorList>
    </citation>
    <scope>NUCLEOTIDE SEQUENCE [LARGE SCALE GENOMIC DNA]</scope>
    <source>
        <strain evidence="7">TBRC 7912</strain>
    </source>
</reference>
<evidence type="ECO:0000313" key="6">
    <source>
        <dbReference type="EMBL" id="MFC3983804.1"/>
    </source>
</evidence>
<keyword evidence="2 6" id="KW-0560">Oxidoreductase</keyword>
<organism evidence="6 7">
    <name type="scientific">Streptosporangium jomthongense</name>
    <dbReference type="NCBI Taxonomy" id="1193683"/>
    <lineage>
        <taxon>Bacteria</taxon>
        <taxon>Bacillati</taxon>
        <taxon>Actinomycetota</taxon>
        <taxon>Actinomycetes</taxon>
        <taxon>Streptosporangiales</taxon>
        <taxon>Streptosporangiaceae</taxon>
        <taxon>Streptosporangium</taxon>
    </lineage>
</organism>
<dbReference type="GO" id="GO:0051213">
    <property type="term" value="F:dioxygenase activity"/>
    <property type="evidence" value="ECO:0007669"/>
    <property type="project" value="UniProtKB-KW"/>
</dbReference>
<evidence type="ECO:0000256" key="4">
    <source>
        <dbReference type="ARBA" id="ARBA00023194"/>
    </source>
</evidence>